<sequence length="149" mass="16490">MDLRKQVLYVFGPLRTKRAATGKWITFIAAKRVGLENKSTSEKIGSKGLTQCTKVALPLTVDWLNSSDIRIIDSPESSIPSRAQQDKILAPPTLGLNDPSSLMVKDVLRMAWDLNWSCILKELAQASHITAALGCIQYESHDLEAQLKL</sequence>
<dbReference type="AlphaFoldDB" id="A0A5J5A2E6"/>
<dbReference type="EMBL" id="CM018047">
    <property type="protein sequence ID" value="KAA8524236.1"/>
    <property type="molecule type" value="Genomic_DNA"/>
</dbReference>
<reference evidence="1 2" key="1">
    <citation type="submission" date="2019-09" db="EMBL/GenBank/DDBJ databases">
        <title>A chromosome-level genome assembly of the Chinese tupelo Nyssa sinensis.</title>
        <authorList>
            <person name="Yang X."/>
            <person name="Kang M."/>
            <person name="Yang Y."/>
            <person name="Xiong H."/>
            <person name="Wang M."/>
            <person name="Zhang Z."/>
            <person name="Wang Z."/>
            <person name="Wu H."/>
            <person name="Ma T."/>
            <person name="Liu J."/>
            <person name="Xi Z."/>
        </authorList>
    </citation>
    <scope>NUCLEOTIDE SEQUENCE [LARGE SCALE GENOMIC DNA]</scope>
    <source>
        <strain evidence="1">J267</strain>
        <tissue evidence="1">Leaf</tissue>
    </source>
</reference>
<evidence type="ECO:0000313" key="1">
    <source>
        <dbReference type="EMBL" id="KAA8524236.1"/>
    </source>
</evidence>
<gene>
    <name evidence="1" type="ORF">F0562_010659</name>
</gene>
<dbReference type="Proteomes" id="UP000325577">
    <property type="component" value="Linkage Group LG4"/>
</dbReference>
<evidence type="ECO:0000313" key="2">
    <source>
        <dbReference type="Proteomes" id="UP000325577"/>
    </source>
</evidence>
<protein>
    <submittedName>
        <fullName evidence="1">Uncharacterized protein</fullName>
    </submittedName>
</protein>
<name>A0A5J5A2E6_9ASTE</name>
<keyword evidence="2" id="KW-1185">Reference proteome</keyword>
<accession>A0A5J5A2E6</accession>
<proteinExistence type="predicted"/>
<organism evidence="1 2">
    <name type="scientific">Nyssa sinensis</name>
    <dbReference type="NCBI Taxonomy" id="561372"/>
    <lineage>
        <taxon>Eukaryota</taxon>
        <taxon>Viridiplantae</taxon>
        <taxon>Streptophyta</taxon>
        <taxon>Embryophyta</taxon>
        <taxon>Tracheophyta</taxon>
        <taxon>Spermatophyta</taxon>
        <taxon>Magnoliopsida</taxon>
        <taxon>eudicotyledons</taxon>
        <taxon>Gunneridae</taxon>
        <taxon>Pentapetalae</taxon>
        <taxon>asterids</taxon>
        <taxon>Cornales</taxon>
        <taxon>Nyssaceae</taxon>
        <taxon>Nyssa</taxon>
    </lineage>
</organism>